<organism evidence="1 2">
    <name type="scientific">Jiangella mangrovi</name>
    <dbReference type="NCBI Taxonomy" id="1524084"/>
    <lineage>
        <taxon>Bacteria</taxon>
        <taxon>Bacillati</taxon>
        <taxon>Actinomycetota</taxon>
        <taxon>Actinomycetes</taxon>
        <taxon>Jiangellales</taxon>
        <taxon>Jiangellaceae</taxon>
        <taxon>Jiangella</taxon>
    </lineage>
</organism>
<comment type="caution">
    <text evidence="1">The sequence shown here is derived from an EMBL/GenBank/DDBJ whole genome shotgun (WGS) entry which is preliminary data.</text>
</comment>
<keyword evidence="2" id="KW-1185">Reference proteome</keyword>
<name>A0A7W9GVZ0_9ACTN</name>
<dbReference type="EMBL" id="JACHMM010000001">
    <property type="protein sequence ID" value="MBB5790809.1"/>
    <property type="molecule type" value="Genomic_DNA"/>
</dbReference>
<reference evidence="1 2" key="1">
    <citation type="submission" date="2020-08" db="EMBL/GenBank/DDBJ databases">
        <title>Sequencing the genomes of 1000 actinobacteria strains.</title>
        <authorList>
            <person name="Klenk H.-P."/>
        </authorList>
    </citation>
    <scope>NUCLEOTIDE SEQUENCE [LARGE SCALE GENOMIC DNA]</scope>
    <source>
        <strain evidence="1 2">DSM 102122</strain>
    </source>
</reference>
<proteinExistence type="predicted"/>
<dbReference type="RefSeq" id="WP_184827126.1">
    <property type="nucleotide sequence ID" value="NZ_JACHMM010000001.1"/>
</dbReference>
<accession>A0A7W9GVZ0</accession>
<dbReference type="Proteomes" id="UP000542813">
    <property type="component" value="Unassembled WGS sequence"/>
</dbReference>
<evidence type="ECO:0000313" key="2">
    <source>
        <dbReference type="Proteomes" id="UP000542813"/>
    </source>
</evidence>
<dbReference type="AlphaFoldDB" id="A0A7W9GVZ0"/>
<evidence type="ECO:0000313" key="1">
    <source>
        <dbReference type="EMBL" id="MBB5790809.1"/>
    </source>
</evidence>
<sequence>MTNDEMSPELLALLNSDLDDLAAKLLVAAYTSRLSRPYPALAQVELAEELGRLGNVKTPKFAWSFDSQPGAGLARLTLELVLMWEEVGLAARDLRDHALVVLLFAGETVLRSDDPEAAVLAALSGDWNPSSTSVDE</sequence>
<protein>
    <submittedName>
        <fullName evidence="1">Uncharacterized protein</fullName>
    </submittedName>
</protein>
<gene>
    <name evidence="1" type="ORF">HD601_005384</name>
</gene>